<organism evidence="1 2">
    <name type="scientific">Kutzneria chonburiensis</name>
    <dbReference type="NCBI Taxonomy" id="1483604"/>
    <lineage>
        <taxon>Bacteria</taxon>
        <taxon>Bacillati</taxon>
        <taxon>Actinomycetota</taxon>
        <taxon>Actinomycetes</taxon>
        <taxon>Pseudonocardiales</taxon>
        <taxon>Pseudonocardiaceae</taxon>
        <taxon>Kutzneria</taxon>
    </lineage>
</organism>
<dbReference type="Gene3D" id="1.20.120.450">
    <property type="entry name" value="dinb family like domain"/>
    <property type="match status" value="1"/>
</dbReference>
<reference evidence="1 2" key="1">
    <citation type="submission" date="2024-09" db="EMBL/GenBank/DDBJ databases">
        <authorList>
            <person name="Sun Q."/>
            <person name="Mori K."/>
        </authorList>
    </citation>
    <scope>NUCLEOTIDE SEQUENCE [LARGE SCALE GENOMIC DNA]</scope>
    <source>
        <strain evidence="1 2">TBRC 1432</strain>
    </source>
</reference>
<accession>A0ABV6N6E6</accession>
<dbReference type="InterPro" id="IPR007061">
    <property type="entry name" value="MST-like"/>
</dbReference>
<comment type="caution">
    <text evidence="1">The sequence shown here is derived from an EMBL/GenBank/DDBJ whole genome shotgun (WGS) entry which is preliminary data.</text>
</comment>
<keyword evidence="2" id="KW-1185">Reference proteome</keyword>
<name>A0ABV6N6E6_9PSEU</name>
<evidence type="ECO:0000313" key="1">
    <source>
        <dbReference type="EMBL" id="MFC0548137.1"/>
    </source>
</evidence>
<protein>
    <submittedName>
        <fullName evidence="1">DinB family protein</fullName>
    </submittedName>
</protein>
<dbReference type="SUPFAM" id="SSF109854">
    <property type="entry name" value="DinB/YfiT-like putative metalloenzymes"/>
    <property type="match status" value="1"/>
</dbReference>
<evidence type="ECO:0000313" key="2">
    <source>
        <dbReference type="Proteomes" id="UP001589810"/>
    </source>
</evidence>
<proteinExistence type="predicted"/>
<gene>
    <name evidence="1" type="ORF">ACFFH7_41985</name>
</gene>
<dbReference type="Pfam" id="PF04978">
    <property type="entry name" value="MST"/>
    <property type="match status" value="1"/>
</dbReference>
<dbReference type="EMBL" id="JBHLUD010000015">
    <property type="protein sequence ID" value="MFC0548137.1"/>
    <property type="molecule type" value="Genomic_DNA"/>
</dbReference>
<sequence>MADLKPPRSAVGERETLLSLLQYQRDSLVRKVTQLPPGAERLRLVPSETTLLWLVEHLAWAEILWVSHRFAGHPLPSSTVYDTLAEALAAYQEAWTTVDEIVVASDLDDLCRLTDEAVNLRWVLTHLLQETARHAGHADILRELIDGRTGR</sequence>
<dbReference type="Proteomes" id="UP001589810">
    <property type="component" value="Unassembled WGS sequence"/>
</dbReference>
<dbReference type="InterPro" id="IPR034660">
    <property type="entry name" value="DinB/YfiT-like"/>
</dbReference>
<dbReference type="RefSeq" id="WP_273938028.1">
    <property type="nucleotide sequence ID" value="NZ_CP097263.1"/>
</dbReference>